<keyword evidence="5 8" id="KW-0812">Transmembrane</keyword>
<feature type="transmembrane region" description="Helical" evidence="8">
    <location>
        <begin position="445"/>
        <end position="462"/>
    </location>
</feature>
<comment type="caution">
    <text evidence="9">The sequence shown here is derived from an EMBL/GenBank/DDBJ whole genome shotgun (WGS) entry which is preliminary data.</text>
</comment>
<feature type="transmembrane region" description="Helical" evidence="8">
    <location>
        <begin position="965"/>
        <end position="985"/>
    </location>
</feature>
<accession>A0ABU1AKD2</accession>
<dbReference type="PRINTS" id="PR00702">
    <property type="entry name" value="ACRIFLAVINRP"/>
</dbReference>
<dbReference type="Gene3D" id="1.20.1640.10">
    <property type="entry name" value="Multidrug efflux transporter AcrB transmembrane domain"/>
    <property type="match status" value="2"/>
</dbReference>
<dbReference type="Pfam" id="PF00873">
    <property type="entry name" value="ACR_tran"/>
    <property type="match status" value="1"/>
</dbReference>
<dbReference type="SUPFAM" id="SSF82714">
    <property type="entry name" value="Multidrug efflux transporter AcrB TolC docking domain, DN and DC subdomains"/>
    <property type="match status" value="2"/>
</dbReference>
<sequence>MESLSKLSLQNRLLVLLLSAIFIGLGSWKLFQLPVDAFPDTTPVQVQINTVAPALNPEEIEQQITLPVELAMGGLPGLESVRSVSKFGFSQVVATFSDVTEISQARQYISERLSTVELPEEIERPQLGPISTGLGEIFHYTLSSTDPDRSLEELRTLHDWVIKPELRKVSGVAEVNSWGGYERQYHVIVSPQNLVKFGLTLDEVSEALQANNSNAGGGILTRGGQSLLIHGLGRVESIEEIENIVIASYGGSPLRVRDVADEVKIGYEIRRGAVSAQGQGEVVLGLAFMLMGENGKVVTEELKIRLDSLQRSLPEDVVVKIVYDRTELTSQVIGTVQHNLAAGAILVVAILFVLLGNFRAGLLVASVIPISMLFSAFGMSYFGIAASLLSLGAVDFGMIVDGSVVMTESNMRKLGQRRVELGRPLTKAERLEIIISSTKEVARPVIFGMGITIVVFFPILTLEGTEGKMFRPMALTFIFALGGALIYALTVTPILNYYFIKPSAKEEAGVIAGTLTKAYAASLRFAMRARVFVLAGVAVIFALTLWVGAKMGGEFVPRLSEGAVTINTIRLAGVSIPESVKYNTRIEQLLLENYPDEIRHIWSRIGSAEVATDPMGTELTDIFISLNPREQWTKAKSQSELVVAMQTTVAELPGLNMAFTQPIEMRLNEMESGIRSDVGIKIYGDDFDELVRLSDQVQRILLDVEGHGDISVDQLTGQPTLKIDINQDVIAQHGISTRHVMSIVESIGGTRAGQVFEGQRNFPLVLRLPDALRTDMEALRNTIIPTAEGQQLPLHRLADIRIEDGSATINREWGRRLIRVQVNVDDRDVSSFVAEAKEKINESLELPEGYVLDWGGQFENLERAQTRLAIVVPVTLAAVFFLLYFSLKNMRDVLLIYSGIPLALIGGILTLWFRGIPFSVSAAVGFIALSGIAVLNGQILISAIRSYSERTADMREAVTQAACQRLRPVLATALTSAAGFLPMAVSTGVGSEIQRPLASVVVGGILTSTFLTLMVLPLLYELFGGRNDGQDDETQM</sequence>
<evidence type="ECO:0000256" key="7">
    <source>
        <dbReference type="ARBA" id="ARBA00023136"/>
    </source>
</evidence>
<keyword evidence="10" id="KW-1185">Reference proteome</keyword>
<organism evidence="9 10">
    <name type="scientific">Thalassobacterium sedimentorum</name>
    <dbReference type="NCBI Taxonomy" id="3041258"/>
    <lineage>
        <taxon>Bacteria</taxon>
        <taxon>Pseudomonadati</taxon>
        <taxon>Verrucomicrobiota</taxon>
        <taxon>Opitutia</taxon>
        <taxon>Puniceicoccales</taxon>
        <taxon>Coraliomargaritaceae</taxon>
        <taxon>Thalassobacterium</taxon>
    </lineage>
</organism>
<keyword evidence="3" id="KW-0813">Transport</keyword>
<dbReference type="SUPFAM" id="SSF82693">
    <property type="entry name" value="Multidrug efflux transporter AcrB pore domain, PN1, PN2, PC1 and PC2 subdomains"/>
    <property type="match status" value="2"/>
</dbReference>
<evidence type="ECO:0000256" key="4">
    <source>
        <dbReference type="ARBA" id="ARBA00022475"/>
    </source>
</evidence>
<proteinExistence type="inferred from homology"/>
<dbReference type="InterPro" id="IPR027463">
    <property type="entry name" value="AcrB_DN_DC_subdom"/>
</dbReference>
<feature type="transmembrane region" description="Helical" evidence="8">
    <location>
        <begin position="388"/>
        <end position="407"/>
    </location>
</feature>
<feature type="transmembrane region" description="Helical" evidence="8">
    <location>
        <begin position="894"/>
        <end position="913"/>
    </location>
</feature>
<feature type="transmembrane region" description="Helical" evidence="8">
    <location>
        <begin position="919"/>
        <end position="944"/>
    </location>
</feature>
<dbReference type="Gene3D" id="3.30.70.1440">
    <property type="entry name" value="Multidrug efflux transporter AcrB pore domain"/>
    <property type="match status" value="1"/>
</dbReference>
<evidence type="ECO:0000256" key="2">
    <source>
        <dbReference type="ARBA" id="ARBA00010942"/>
    </source>
</evidence>
<feature type="transmembrane region" description="Helical" evidence="8">
    <location>
        <begin position="997"/>
        <end position="1020"/>
    </location>
</feature>
<keyword evidence="6 8" id="KW-1133">Transmembrane helix</keyword>
<feature type="transmembrane region" description="Helical" evidence="8">
    <location>
        <begin position="531"/>
        <end position="549"/>
    </location>
</feature>
<evidence type="ECO:0000313" key="9">
    <source>
        <dbReference type="EMBL" id="MDQ8195275.1"/>
    </source>
</evidence>
<dbReference type="Proteomes" id="UP001243717">
    <property type="component" value="Unassembled WGS sequence"/>
</dbReference>
<keyword evidence="7 8" id="KW-0472">Membrane</keyword>
<dbReference type="PANTHER" id="PTHR32063">
    <property type="match status" value="1"/>
</dbReference>
<dbReference type="PANTHER" id="PTHR32063:SF24">
    <property type="entry name" value="CATION EFFLUX SYSTEM (ACRB_ACRD_ACRF FAMILY)"/>
    <property type="match status" value="1"/>
</dbReference>
<comment type="subcellular location">
    <subcellularLocation>
        <location evidence="1">Cell membrane</location>
        <topology evidence="1">Multi-pass membrane protein</topology>
    </subcellularLocation>
</comment>
<dbReference type="SUPFAM" id="SSF82866">
    <property type="entry name" value="Multidrug efflux transporter AcrB transmembrane domain"/>
    <property type="match status" value="2"/>
</dbReference>
<dbReference type="EMBL" id="JARXIC010000021">
    <property type="protein sequence ID" value="MDQ8195275.1"/>
    <property type="molecule type" value="Genomic_DNA"/>
</dbReference>
<feature type="transmembrane region" description="Helical" evidence="8">
    <location>
        <begin position="474"/>
        <end position="499"/>
    </location>
</feature>
<dbReference type="Gene3D" id="3.30.70.1430">
    <property type="entry name" value="Multidrug efflux transporter AcrB pore domain"/>
    <property type="match status" value="2"/>
</dbReference>
<evidence type="ECO:0000256" key="3">
    <source>
        <dbReference type="ARBA" id="ARBA00022448"/>
    </source>
</evidence>
<protein>
    <submittedName>
        <fullName evidence="9">CusA/CzcA family heavy metal efflux RND transporter</fullName>
    </submittedName>
</protein>
<dbReference type="InterPro" id="IPR004763">
    <property type="entry name" value="CusA-like"/>
</dbReference>
<keyword evidence="4" id="KW-1003">Cell membrane</keyword>
<feature type="transmembrane region" description="Helical" evidence="8">
    <location>
        <begin position="336"/>
        <end position="355"/>
    </location>
</feature>
<dbReference type="Gene3D" id="3.30.2090.10">
    <property type="entry name" value="Multidrug efflux transporter AcrB TolC docking domain, DN and DC subdomains"/>
    <property type="match status" value="2"/>
</dbReference>
<evidence type="ECO:0000313" key="10">
    <source>
        <dbReference type="Proteomes" id="UP001243717"/>
    </source>
</evidence>
<name>A0ABU1AKD2_9BACT</name>
<dbReference type="Gene3D" id="3.30.70.1320">
    <property type="entry name" value="Multidrug efflux transporter AcrB pore domain like"/>
    <property type="match status" value="1"/>
</dbReference>
<evidence type="ECO:0000256" key="8">
    <source>
        <dbReference type="SAM" id="Phobius"/>
    </source>
</evidence>
<dbReference type="InterPro" id="IPR001036">
    <property type="entry name" value="Acrflvin-R"/>
</dbReference>
<reference evidence="9 10" key="1">
    <citation type="submission" date="2023-04" db="EMBL/GenBank/DDBJ databases">
        <title>A novel bacteria isolated from coastal sediment.</title>
        <authorList>
            <person name="Liu X.-J."/>
            <person name="Du Z.-J."/>
        </authorList>
    </citation>
    <scope>NUCLEOTIDE SEQUENCE [LARGE SCALE GENOMIC DNA]</scope>
    <source>
        <strain evidence="9 10">SDUM461004</strain>
    </source>
</reference>
<gene>
    <name evidence="9" type="ORF">QEH59_12620</name>
</gene>
<evidence type="ECO:0000256" key="1">
    <source>
        <dbReference type="ARBA" id="ARBA00004651"/>
    </source>
</evidence>
<evidence type="ECO:0000256" key="6">
    <source>
        <dbReference type="ARBA" id="ARBA00022989"/>
    </source>
</evidence>
<comment type="similarity">
    <text evidence="2">Belongs to the resistance-nodulation-cell division (RND) (TC 2.A.6) family.</text>
</comment>
<feature type="transmembrane region" description="Helical" evidence="8">
    <location>
        <begin position="868"/>
        <end position="887"/>
    </location>
</feature>
<dbReference type="NCBIfam" id="TIGR00914">
    <property type="entry name" value="2A0601"/>
    <property type="match status" value="1"/>
</dbReference>
<evidence type="ECO:0000256" key="5">
    <source>
        <dbReference type="ARBA" id="ARBA00022692"/>
    </source>
</evidence>
<dbReference type="RefSeq" id="WP_308985731.1">
    <property type="nucleotide sequence ID" value="NZ_JARXIC010000021.1"/>
</dbReference>
<feature type="transmembrane region" description="Helical" evidence="8">
    <location>
        <begin position="362"/>
        <end position="382"/>
    </location>
</feature>